<dbReference type="RefSeq" id="XP_001013904.1">
    <property type="nucleotide sequence ID" value="XM_001013904.1"/>
</dbReference>
<dbReference type="KEGG" id="tet:TTHERM_00652530"/>
<dbReference type="Proteomes" id="UP000009168">
    <property type="component" value="Unassembled WGS sequence"/>
</dbReference>
<keyword evidence="1" id="KW-0732">Signal</keyword>
<protein>
    <submittedName>
        <fullName evidence="2">Kazal-type proteinase inhibitor 1</fullName>
    </submittedName>
</protein>
<name>Q23B25_TETTS</name>
<evidence type="ECO:0000313" key="2">
    <source>
        <dbReference type="EMBL" id="EAR93659.1"/>
    </source>
</evidence>
<dbReference type="AlphaFoldDB" id="Q23B25"/>
<keyword evidence="3" id="KW-1185">Reference proteome</keyword>
<dbReference type="HOGENOM" id="CLU_135923_0_0_1"/>
<organism evidence="2 3">
    <name type="scientific">Tetrahymena thermophila (strain SB210)</name>
    <dbReference type="NCBI Taxonomy" id="312017"/>
    <lineage>
        <taxon>Eukaryota</taxon>
        <taxon>Sar</taxon>
        <taxon>Alveolata</taxon>
        <taxon>Ciliophora</taxon>
        <taxon>Intramacronucleata</taxon>
        <taxon>Oligohymenophorea</taxon>
        <taxon>Hymenostomatida</taxon>
        <taxon>Tetrahymenina</taxon>
        <taxon>Tetrahymenidae</taxon>
        <taxon>Tetrahymena</taxon>
    </lineage>
</organism>
<sequence>MKRLLLIAALICLCACQSIQQCPTDGRMMKCSLQEYPVCGVSITYNGQVKVNFTNHCIACSIGKVAFTVDGKCEEYPGEAKFCHPALAKSQCSNEYAPSCGYFNKSVNCLVPPCNVESANACQACTTNNVIYTIKGKCAKN</sequence>
<dbReference type="InParanoid" id="Q23B25"/>
<accession>Q23B25</accession>
<feature type="signal peptide" evidence="1">
    <location>
        <begin position="1"/>
        <end position="16"/>
    </location>
</feature>
<reference evidence="3" key="1">
    <citation type="journal article" date="2006" name="PLoS Biol.">
        <title>Macronuclear genome sequence of the ciliate Tetrahymena thermophila, a model eukaryote.</title>
        <authorList>
            <person name="Eisen J.A."/>
            <person name="Coyne R.S."/>
            <person name="Wu M."/>
            <person name="Wu D."/>
            <person name="Thiagarajan M."/>
            <person name="Wortman J.R."/>
            <person name="Badger J.H."/>
            <person name="Ren Q."/>
            <person name="Amedeo P."/>
            <person name="Jones K.M."/>
            <person name="Tallon L.J."/>
            <person name="Delcher A.L."/>
            <person name="Salzberg S.L."/>
            <person name="Silva J.C."/>
            <person name="Haas B.J."/>
            <person name="Majoros W.H."/>
            <person name="Farzad M."/>
            <person name="Carlton J.M."/>
            <person name="Smith R.K. Jr."/>
            <person name="Garg J."/>
            <person name="Pearlman R.E."/>
            <person name="Karrer K.M."/>
            <person name="Sun L."/>
            <person name="Manning G."/>
            <person name="Elde N.C."/>
            <person name="Turkewitz A.P."/>
            <person name="Asai D.J."/>
            <person name="Wilkes D.E."/>
            <person name="Wang Y."/>
            <person name="Cai H."/>
            <person name="Collins K."/>
            <person name="Stewart B.A."/>
            <person name="Lee S.R."/>
            <person name="Wilamowska K."/>
            <person name="Weinberg Z."/>
            <person name="Ruzzo W.L."/>
            <person name="Wloga D."/>
            <person name="Gaertig J."/>
            <person name="Frankel J."/>
            <person name="Tsao C.-C."/>
            <person name="Gorovsky M.A."/>
            <person name="Keeling P.J."/>
            <person name="Waller R.F."/>
            <person name="Patron N.J."/>
            <person name="Cherry J.M."/>
            <person name="Stover N.A."/>
            <person name="Krieger C.J."/>
            <person name="del Toro C."/>
            <person name="Ryder H.F."/>
            <person name="Williamson S.C."/>
            <person name="Barbeau R.A."/>
            <person name="Hamilton E.P."/>
            <person name="Orias E."/>
        </authorList>
    </citation>
    <scope>NUCLEOTIDE SEQUENCE [LARGE SCALE GENOMIC DNA]</scope>
    <source>
        <strain evidence="3">SB210</strain>
    </source>
</reference>
<evidence type="ECO:0000313" key="3">
    <source>
        <dbReference type="Proteomes" id="UP000009168"/>
    </source>
</evidence>
<dbReference type="GeneID" id="7842237"/>
<gene>
    <name evidence="2" type="ORF">TTHERM_00652530</name>
</gene>
<evidence type="ECO:0000256" key="1">
    <source>
        <dbReference type="SAM" id="SignalP"/>
    </source>
</evidence>
<dbReference type="EMBL" id="GG662720">
    <property type="protein sequence ID" value="EAR93659.1"/>
    <property type="molecule type" value="Genomic_DNA"/>
</dbReference>
<proteinExistence type="predicted"/>
<feature type="chain" id="PRO_5004201734" evidence="1">
    <location>
        <begin position="17"/>
        <end position="141"/>
    </location>
</feature>